<name>A0A2T5VB05_9HYPH</name>
<dbReference type="InterPro" id="IPR021293">
    <property type="entry name" value="DUF2865"/>
</dbReference>
<dbReference type="AlphaFoldDB" id="A0A2T5VB05"/>
<evidence type="ECO:0000256" key="2">
    <source>
        <dbReference type="SAM" id="MobiDB-lite"/>
    </source>
</evidence>
<dbReference type="OrthoDB" id="7850882at2"/>
<dbReference type="EMBL" id="QAYG01000003">
    <property type="protein sequence ID" value="PTW60926.1"/>
    <property type="molecule type" value="Genomic_DNA"/>
</dbReference>
<proteinExistence type="predicted"/>
<keyword evidence="4" id="KW-1185">Reference proteome</keyword>
<feature type="region of interest" description="Disordered" evidence="2">
    <location>
        <begin position="150"/>
        <end position="183"/>
    </location>
</feature>
<organism evidence="3 4">
    <name type="scientific">Breoghania corrubedonensis</name>
    <dbReference type="NCBI Taxonomy" id="665038"/>
    <lineage>
        <taxon>Bacteria</taxon>
        <taxon>Pseudomonadati</taxon>
        <taxon>Pseudomonadota</taxon>
        <taxon>Alphaproteobacteria</taxon>
        <taxon>Hyphomicrobiales</taxon>
        <taxon>Stappiaceae</taxon>
        <taxon>Breoghania</taxon>
    </lineage>
</organism>
<feature type="compositionally biased region" description="Basic and acidic residues" evidence="2">
    <location>
        <begin position="447"/>
        <end position="456"/>
    </location>
</feature>
<feature type="region of interest" description="Disordered" evidence="2">
    <location>
        <begin position="400"/>
        <end position="419"/>
    </location>
</feature>
<accession>A0A2T5VB05</accession>
<feature type="coiled-coil region" evidence="1">
    <location>
        <begin position="56"/>
        <end position="83"/>
    </location>
</feature>
<sequence length="468" mass="51459">MRFRCSPVLTAFGLAIMVTSGLCGSAEARDRRCYALEDELARVASLDDDRRGGAEVQQWDRALQDAAGQLDGLERRYRRAHCNGGGFLFSSPDPRICNGIERDIADTHARMARLSRNRSIAMRRSNGGKIAQRIATLRSQLASLRCNAPDYSASSRAPNSRYPQDPSVYGGQRGTARPNRNGVIDERGAAPREREGGLFGMLFGGGRRYQDERDPYTPYEDRSQGGGTYRTLCVRRCDGFFFPISFSTTEEQFAHDADQCQAMCPGTDAELYVYRNPGQDPSDMVSVYGTPYTDMENAFRYRTEYDADCTCKSKNMSVAGLGNAYDGDMTPLTGEGKGKVLNSSGDDAANDWDAGSGWTDTTTWDMNDPQYSGDPWDADDPWSGYRGAPNENLVTDVTPLPKLSADEDPDTIANQRGSYVPRLAKVTTPKTADVETASPGDGTAPGTREEPREPSRVRRVGPKYFVAQ</sequence>
<keyword evidence="1" id="KW-0175">Coiled coil</keyword>
<feature type="compositionally biased region" description="Polar residues" evidence="2">
    <location>
        <begin position="152"/>
        <end position="162"/>
    </location>
</feature>
<evidence type="ECO:0000256" key="1">
    <source>
        <dbReference type="SAM" id="Coils"/>
    </source>
</evidence>
<evidence type="ECO:0000313" key="4">
    <source>
        <dbReference type="Proteomes" id="UP000244081"/>
    </source>
</evidence>
<reference evidence="3 4" key="1">
    <citation type="submission" date="2018-04" db="EMBL/GenBank/DDBJ databases">
        <title>Genomic Encyclopedia of Archaeal and Bacterial Type Strains, Phase II (KMG-II): from individual species to whole genera.</title>
        <authorList>
            <person name="Goeker M."/>
        </authorList>
    </citation>
    <scope>NUCLEOTIDE SEQUENCE [LARGE SCALE GENOMIC DNA]</scope>
    <source>
        <strain evidence="3 4">DSM 23382</strain>
    </source>
</reference>
<dbReference type="Proteomes" id="UP000244081">
    <property type="component" value="Unassembled WGS sequence"/>
</dbReference>
<gene>
    <name evidence="3" type="ORF">C8N35_103107</name>
</gene>
<feature type="region of interest" description="Disordered" evidence="2">
    <location>
        <begin position="427"/>
        <end position="468"/>
    </location>
</feature>
<dbReference type="RefSeq" id="WP_107989752.1">
    <property type="nucleotide sequence ID" value="NZ_QAYG01000003.1"/>
</dbReference>
<evidence type="ECO:0000313" key="3">
    <source>
        <dbReference type="EMBL" id="PTW60926.1"/>
    </source>
</evidence>
<comment type="caution">
    <text evidence="3">The sequence shown here is derived from an EMBL/GenBank/DDBJ whole genome shotgun (WGS) entry which is preliminary data.</text>
</comment>
<dbReference type="Pfam" id="PF11064">
    <property type="entry name" value="DUF2865"/>
    <property type="match status" value="1"/>
</dbReference>
<protein>
    <submittedName>
        <fullName evidence="3">Uncharacterized protein DUF2865</fullName>
    </submittedName>
</protein>